<organism evidence="7 8">
    <name type="scientific">Venustampulla echinocandica</name>
    <dbReference type="NCBI Taxonomy" id="2656787"/>
    <lineage>
        <taxon>Eukaryota</taxon>
        <taxon>Fungi</taxon>
        <taxon>Dikarya</taxon>
        <taxon>Ascomycota</taxon>
        <taxon>Pezizomycotina</taxon>
        <taxon>Leotiomycetes</taxon>
        <taxon>Helotiales</taxon>
        <taxon>Pleuroascaceae</taxon>
        <taxon>Venustampulla</taxon>
    </lineage>
</organism>
<evidence type="ECO:0000256" key="5">
    <source>
        <dbReference type="ARBA" id="ARBA00030497"/>
    </source>
</evidence>
<evidence type="ECO:0000256" key="3">
    <source>
        <dbReference type="ARBA" id="ARBA00013252"/>
    </source>
</evidence>
<reference evidence="7 8" key="1">
    <citation type="journal article" date="2018" name="IMA Fungus">
        <title>IMA Genome-F 9: Draft genome sequence of Annulohypoxylon stygium, Aspergillus mulundensis, Berkeleyomyces basicola (syn. Thielaviopsis basicola), Ceratocystis smalleyi, two Cercospora beticola strains, Coleophoma cylindrospora, Fusarium fracticaudum, Phialophora cf. hyalina, and Morchella septimelata.</title>
        <authorList>
            <person name="Wingfield B.D."/>
            <person name="Bills G.F."/>
            <person name="Dong Y."/>
            <person name="Huang W."/>
            <person name="Nel W.J."/>
            <person name="Swalarsk-Parry B.S."/>
            <person name="Vaghefi N."/>
            <person name="Wilken P.M."/>
            <person name="An Z."/>
            <person name="de Beer Z.W."/>
            <person name="De Vos L."/>
            <person name="Chen L."/>
            <person name="Duong T.A."/>
            <person name="Gao Y."/>
            <person name="Hammerbacher A."/>
            <person name="Kikkert J.R."/>
            <person name="Li Y."/>
            <person name="Li H."/>
            <person name="Li K."/>
            <person name="Li Q."/>
            <person name="Liu X."/>
            <person name="Ma X."/>
            <person name="Naidoo K."/>
            <person name="Pethybridge S.J."/>
            <person name="Sun J."/>
            <person name="Steenkamp E.T."/>
            <person name="van der Nest M.A."/>
            <person name="van Wyk S."/>
            <person name="Wingfield M.J."/>
            <person name="Xiong C."/>
            <person name="Yue Q."/>
            <person name="Zhang X."/>
        </authorList>
    </citation>
    <scope>NUCLEOTIDE SEQUENCE [LARGE SCALE GENOMIC DNA]</scope>
    <source>
        <strain evidence="7 8">BP 5553</strain>
    </source>
</reference>
<protein>
    <recommendedName>
        <fullName evidence="3">4a-hydroxytetrahydrobiopterin dehydratase</fullName>
        <ecNumber evidence="3">4.2.1.96</ecNumber>
    </recommendedName>
    <alternativeName>
        <fullName evidence="5">4-alpha-hydroxy-tetrahydropterin dehydratase</fullName>
    </alternativeName>
</protein>
<dbReference type="GeneID" id="43602498"/>
<dbReference type="Proteomes" id="UP000254866">
    <property type="component" value="Unassembled WGS sequence"/>
</dbReference>
<evidence type="ECO:0000256" key="1">
    <source>
        <dbReference type="ARBA" id="ARBA00001554"/>
    </source>
</evidence>
<dbReference type="STRING" id="2656787.A0A370TBM0"/>
<dbReference type="Gene3D" id="3.30.1360.20">
    <property type="entry name" value="Transcriptional coactivator/pterin dehydratase"/>
    <property type="match status" value="1"/>
</dbReference>
<comment type="catalytic activity">
    <reaction evidence="1">
        <text>(4aS,6R)-4a-hydroxy-L-erythro-5,6,7,8-tetrahydrobiopterin = (6R)-L-erythro-6,7-dihydrobiopterin + H2O</text>
        <dbReference type="Rhea" id="RHEA:11920"/>
        <dbReference type="ChEBI" id="CHEBI:15377"/>
        <dbReference type="ChEBI" id="CHEBI:15642"/>
        <dbReference type="ChEBI" id="CHEBI:43120"/>
        <dbReference type="EC" id="4.2.1.96"/>
    </reaction>
</comment>
<dbReference type="InterPro" id="IPR036428">
    <property type="entry name" value="PCD_sf"/>
</dbReference>
<evidence type="ECO:0000313" key="8">
    <source>
        <dbReference type="Proteomes" id="UP000254866"/>
    </source>
</evidence>
<dbReference type="RefSeq" id="XP_031865571.1">
    <property type="nucleotide sequence ID" value="XM_032018272.1"/>
</dbReference>
<dbReference type="SUPFAM" id="SSF55248">
    <property type="entry name" value="PCD-like"/>
    <property type="match status" value="1"/>
</dbReference>
<dbReference type="EC" id="4.2.1.96" evidence="3"/>
<dbReference type="OrthoDB" id="277398at2759"/>
<dbReference type="GO" id="GO:0006729">
    <property type="term" value="P:tetrahydrobiopterin biosynthetic process"/>
    <property type="evidence" value="ECO:0007669"/>
    <property type="project" value="InterPro"/>
</dbReference>
<feature type="compositionally biased region" description="Basic and acidic residues" evidence="6">
    <location>
        <begin position="121"/>
        <end position="136"/>
    </location>
</feature>
<sequence length="158" mass="17343">MTQPTFSSNYSSEEGLNDLTPLLKGSGQGGRWTLIPSGKGIERRFQFKGFKKTWEFMNLIAPECIKQKHHPEWSNVYNTTYIRWTTHSPPGLSAKDVLMARFCDEQAEKCGEVVQEEGEGEKEGVKGGEDGDVGKGLVDRVASEAGDCCVPKGKGKGT</sequence>
<dbReference type="EMBL" id="NPIC01000012">
    <property type="protein sequence ID" value="RDL31440.1"/>
    <property type="molecule type" value="Genomic_DNA"/>
</dbReference>
<evidence type="ECO:0000256" key="4">
    <source>
        <dbReference type="ARBA" id="ARBA00023239"/>
    </source>
</evidence>
<evidence type="ECO:0000256" key="6">
    <source>
        <dbReference type="SAM" id="MobiDB-lite"/>
    </source>
</evidence>
<evidence type="ECO:0000256" key="2">
    <source>
        <dbReference type="ARBA" id="ARBA00006472"/>
    </source>
</evidence>
<dbReference type="PANTHER" id="PTHR12599:SF0">
    <property type="entry name" value="PTERIN-4-ALPHA-CARBINOLAMINE DEHYDRATASE"/>
    <property type="match status" value="1"/>
</dbReference>
<dbReference type="Pfam" id="PF01329">
    <property type="entry name" value="Pterin_4a"/>
    <property type="match status" value="1"/>
</dbReference>
<gene>
    <name evidence="7" type="ORF">BP5553_09649</name>
</gene>
<dbReference type="PANTHER" id="PTHR12599">
    <property type="entry name" value="PTERIN-4-ALPHA-CARBINOLAMINE DEHYDRATASE"/>
    <property type="match status" value="1"/>
</dbReference>
<evidence type="ECO:0000313" key="7">
    <source>
        <dbReference type="EMBL" id="RDL31440.1"/>
    </source>
</evidence>
<feature type="region of interest" description="Disordered" evidence="6">
    <location>
        <begin position="114"/>
        <end position="136"/>
    </location>
</feature>
<keyword evidence="4" id="KW-0456">Lyase</keyword>
<dbReference type="InterPro" id="IPR001533">
    <property type="entry name" value="Pterin_deHydtase"/>
</dbReference>
<accession>A0A370TBM0</accession>
<dbReference type="CDD" id="cd00488">
    <property type="entry name" value="PCD_DCoH"/>
    <property type="match status" value="1"/>
</dbReference>
<keyword evidence="8" id="KW-1185">Reference proteome</keyword>
<comment type="similarity">
    <text evidence="2">Belongs to the pterin-4-alpha-carbinolamine dehydratase family.</text>
</comment>
<proteinExistence type="inferred from homology"/>
<dbReference type="AlphaFoldDB" id="A0A370TBM0"/>
<dbReference type="GO" id="GO:0008124">
    <property type="term" value="F:4-alpha-hydroxytetrahydrobiopterin dehydratase activity"/>
    <property type="evidence" value="ECO:0007669"/>
    <property type="project" value="UniProtKB-EC"/>
</dbReference>
<name>A0A370TBM0_9HELO</name>
<comment type="caution">
    <text evidence="7">The sequence shown here is derived from an EMBL/GenBank/DDBJ whole genome shotgun (WGS) entry which is preliminary data.</text>
</comment>